<dbReference type="GO" id="GO:0006139">
    <property type="term" value="P:nucleobase-containing compound metabolic process"/>
    <property type="evidence" value="ECO:0007669"/>
    <property type="project" value="InterPro"/>
</dbReference>
<dbReference type="SMART" id="SM00474">
    <property type="entry name" value="35EXOc"/>
    <property type="match status" value="1"/>
</dbReference>
<dbReference type="PANTHER" id="PTHR47765">
    <property type="entry name" value="3'-5' EXONUCLEASE DOMAIN-CONTAINING PROTEIN"/>
    <property type="match status" value="1"/>
</dbReference>
<proteinExistence type="predicted"/>
<protein>
    <recommendedName>
        <fullName evidence="1">3'-5' exonuclease domain-containing protein</fullName>
    </recommendedName>
</protein>
<dbReference type="InterPro" id="IPR052408">
    <property type="entry name" value="Exonuclease_MUT-7-like"/>
</dbReference>
<sequence length="580" mass="67287">MIFNMHLEEGWTAKNDKHVDREKFICLHAFSNLYHISPPIFIYLLKECYLCGTRKATHKFNVLQQHVFHALCNAPQPDPYTFIVHCLYILPLLGLQYAEGFSHLLMCSLKRLKNRKPVLGVLSEAKHLAARLFVDILASSVSHEERILIKILEIFEIELKDIGEARFGSVTKKDDMEKARAFIKRHIFDFIESQSYMTATVLVEHFSVNLGQSYLVKMMDNNHFKAAEKWAVFMGKPMLCLLVQKYVEMKMLKNAYDVIKRNNLKEEFPDVQRSLKKLAEKGLWDIAELRAMKDRQLLEFVVYLAMEAGYAEKVFELCDRYSLEGFDKLTVSDRPTFGACYLDPEKLMIDNIIWVDDFNGLITATNYIEGCKVVGIDCEWKPNYEKGCKPNKVSIMQIASENRAYIFDLIKLHQDVPLELDSCFKNLLCSPNILKLGYNLQCDLYQLSQSYGDLECFRYYEMLLDVQKLFNESGGGLSGLAEKVLGAGLNKTRRNSNWEQRPLSQNQMEYAALDAAVLVHIFHCIYNQPQSTCNEVRSKVEWKSHIVSCTGNAKLKNIFLKPYFKYIIFILYRFFIMHFS</sequence>
<dbReference type="PANTHER" id="PTHR47765:SF2">
    <property type="entry name" value="EXONUCLEASE MUT-7 HOMOLOG"/>
    <property type="match status" value="1"/>
</dbReference>
<name>A0AAV7HM36_DENCH</name>
<dbReference type="Pfam" id="PF01612">
    <property type="entry name" value="DNA_pol_A_exo1"/>
    <property type="match status" value="1"/>
</dbReference>
<feature type="domain" description="3'-5' exonuclease" evidence="1">
    <location>
        <begin position="352"/>
        <end position="530"/>
    </location>
</feature>
<keyword evidence="3" id="KW-1185">Reference proteome</keyword>
<evidence type="ECO:0000313" key="2">
    <source>
        <dbReference type="EMBL" id="KAH0469716.1"/>
    </source>
</evidence>
<dbReference type="Gene3D" id="3.30.420.10">
    <property type="entry name" value="Ribonuclease H-like superfamily/Ribonuclease H"/>
    <property type="match status" value="1"/>
</dbReference>
<dbReference type="InterPro" id="IPR036397">
    <property type="entry name" value="RNaseH_sf"/>
</dbReference>
<accession>A0AAV7HM36</accession>
<reference evidence="2 3" key="1">
    <citation type="journal article" date="2021" name="Hortic Res">
        <title>Chromosome-scale assembly of the Dendrobium chrysotoxum genome enhances the understanding of orchid evolution.</title>
        <authorList>
            <person name="Zhang Y."/>
            <person name="Zhang G.Q."/>
            <person name="Zhang D."/>
            <person name="Liu X.D."/>
            <person name="Xu X.Y."/>
            <person name="Sun W.H."/>
            <person name="Yu X."/>
            <person name="Zhu X."/>
            <person name="Wang Z.W."/>
            <person name="Zhao X."/>
            <person name="Zhong W.Y."/>
            <person name="Chen H."/>
            <person name="Yin W.L."/>
            <person name="Huang T."/>
            <person name="Niu S.C."/>
            <person name="Liu Z.J."/>
        </authorList>
    </citation>
    <scope>NUCLEOTIDE SEQUENCE [LARGE SCALE GENOMIC DNA]</scope>
    <source>
        <strain evidence="2">Lindl</strain>
    </source>
</reference>
<evidence type="ECO:0000259" key="1">
    <source>
        <dbReference type="SMART" id="SM00474"/>
    </source>
</evidence>
<dbReference type="EMBL" id="JAGFBR010000002">
    <property type="protein sequence ID" value="KAH0469716.1"/>
    <property type="molecule type" value="Genomic_DNA"/>
</dbReference>
<comment type="caution">
    <text evidence="2">The sequence shown here is derived from an EMBL/GenBank/DDBJ whole genome shotgun (WGS) entry which is preliminary data.</text>
</comment>
<dbReference type="Proteomes" id="UP000775213">
    <property type="component" value="Unassembled WGS sequence"/>
</dbReference>
<dbReference type="InterPro" id="IPR012337">
    <property type="entry name" value="RNaseH-like_sf"/>
</dbReference>
<dbReference type="GO" id="GO:0003676">
    <property type="term" value="F:nucleic acid binding"/>
    <property type="evidence" value="ECO:0007669"/>
    <property type="project" value="InterPro"/>
</dbReference>
<gene>
    <name evidence="2" type="ORF">IEQ34_001274</name>
</gene>
<organism evidence="2 3">
    <name type="scientific">Dendrobium chrysotoxum</name>
    <name type="common">Orchid</name>
    <dbReference type="NCBI Taxonomy" id="161865"/>
    <lineage>
        <taxon>Eukaryota</taxon>
        <taxon>Viridiplantae</taxon>
        <taxon>Streptophyta</taxon>
        <taxon>Embryophyta</taxon>
        <taxon>Tracheophyta</taxon>
        <taxon>Spermatophyta</taxon>
        <taxon>Magnoliopsida</taxon>
        <taxon>Liliopsida</taxon>
        <taxon>Asparagales</taxon>
        <taxon>Orchidaceae</taxon>
        <taxon>Epidendroideae</taxon>
        <taxon>Malaxideae</taxon>
        <taxon>Dendrobiinae</taxon>
        <taxon>Dendrobium</taxon>
    </lineage>
</organism>
<dbReference type="InterPro" id="IPR002562">
    <property type="entry name" value="3'-5'_exonuclease_dom"/>
</dbReference>
<evidence type="ECO:0000313" key="3">
    <source>
        <dbReference type="Proteomes" id="UP000775213"/>
    </source>
</evidence>
<dbReference type="AlphaFoldDB" id="A0AAV7HM36"/>
<dbReference type="SUPFAM" id="SSF53098">
    <property type="entry name" value="Ribonuclease H-like"/>
    <property type="match status" value="1"/>
</dbReference>
<dbReference type="GO" id="GO:0008408">
    <property type="term" value="F:3'-5' exonuclease activity"/>
    <property type="evidence" value="ECO:0007669"/>
    <property type="project" value="InterPro"/>
</dbReference>